<name>A0A0V1KKF3_9BILA</name>
<sequence length="44" mass="5026">MHTVGPGDLEYGEKTEKLGNETQTLFKLNWQETLKNGENEKCTL</sequence>
<evidence type="ECO:0000313" key="1">
    <source>
        <dbReference type="EMBL" id="KRZ47349.1"/>
    </source>
</evidence>
<dbReference type="AlphaFoldDB" id="A0A0V1KKF3"/>
<reference evidence="1 2" key="1">
    <citation type="submission" date="2015-05" db="EMBL/GenBank/DDBJ databases">
        <title>Evolution of Trichinella species and genotypes.</title>
        <authorList>
            <person name="Korhonen P.K."/>
            <person name="Edoardo P."/>
            <person name="Giuseppe L.R."/>
            <person name="Gasser R.B."/>
        </authorList>
    </citation>
    <scope>NUCLEOTIDE SEQUENCE [LARGE SCALE GENOMIC DNA]</scope>
    <source>
        <strain evidence="1">ISS10</strain>
    </source>
</reference>
<proteinExistence type="predicted"/>
<protein>
    <submittedName>
        <fullName evidence="1">Uncharacterized protein</fullName>
    </submittedName>
</protein>
<gene>
    <name evidence="1" type="ORF">T02_4743</name>
</gene>
<keyword evidence="2" id="KW-1185">Reference proteome</keyword>
<dbReference type="EMBL" id="JYDW01000909">
    <property type="protein sequence ID" value="KRZ47349.1"/>
    <property type="molecule type" value="Genomic_DNA"/>
</dbReference>
<dbReference type="Proteomes" id="UP000054721">
    <property type="component" value="Unassembled WGS sequence"/>
</dbReference>
<evidence type="ECO:0000313" key="2">
    <source>
        <dbReference type="Proteomes" id="UP000054721"/>
    </source>
</evidence>
<accession>A0A0V1KKF3</accession>
<comment type="caution">
    <text evidence="1">The sequence shown here is derived from an EMBL/GenBank/DDBJ whole genome shotgun (WGS) entry which is preliminary data.</text>
</comment>
<organism evidence="1 2">
    <name type="scientific">Trichinella nativa</name>
    <dbReference type="NCBI Taxonomy" id="6335"/>
    <lineage>
        <taxon>Eukaryota</taxon>
        <taxon>Metazoa</taxon>
        <taxon>Ecdysozoa</taxon>
        <taxon>Nematoda</taxon>
        <taxon>Enoplea</taxon>
        <taxon>Dorylaimia</taxon>
        <taxon>Trichinellida</taxon>
        <taxon>Trichinellidae</taxon>
        <taxon>Trichinella</taxon>
    </lineage>
</organism>